<feature type="region of interest" description="Disordered" evidence="2">
    <location>
        <begin position="519"/>
        <end position="554"/>
    </location>
</feature>
<dbReference type="InterPro" id="IPR011993">
    <property type="entry name" value="PH-like_dom_sf"/>
</dbReference>
<organism evidence="4 5">
    <name type="scientific">Folsomia candida</name>
    <name type="common">Springtail</name>
    <dbReference type="NCBI Taxonomy" id="158441"/>
    <lineage>
        <taxon>Eukaryota</taxon>
        <taxon>Metazoa</taxon>
        <taxon>Ecdysozoa</taxon>
        <taxon>Arthropoda</taxon>
        <taxon>Hexapoda</taxon>
        <taxon>Collembola</taxon>
        <taxon>Entomobryomorpha</taxon>
        <taxon>Isotomoidea</taxon>
        <taxon>Isotomidae</taxon>
        <taxon>Proisotominae</taxon>
        <taxon>Folsomia</taxon>
    </lineage>
</organism>
<reference evidence="4 5" key="1">
    <citation type="submission" date="2015-12" db="EMBL/GenBank/DDBJ databases">
        <title>The genome of Folsomia candida.</title>
        <authorList>
            <person name="Faddeeva A."/>
            <person name="Derks M.F."/>
            <person name="Anvar Y."/>
            <person name="Smit S."/>
            <person name="Van Straalen N."/>
            <person name="Roelofs D."/>
        </authorList>
    </citation>
    <scope>NUCLEOTIDE SEQUENCE [LARGE SCALE GENOMIC DNA]</scope>
    <source>
        <strain evidence="4 5">VU population</strain>
        <tissue evidence="4">Whole body</tissue>
    </source>
</reference>
<dbReference type="SMART" id="SM00233">
    <property type="entry name" value="PH"/>
    <property type="match status" value="1"/>
</dbReference>
<gene>
    <name evidence="4" type="ORF">Fcan01_03793</name>
</gene>
<dbReference type="OMA" id="FEHYRYY"/>
<sequence length="570" mass="66549">MGAVLLDFVRNSVWHAFTTLSDSGTAFSPKSKLKVLVSHIGTVFECGNLASLALEDFGSDTSLNFKQFESYLSREVFSSLSDSLGRRDLSLLEKQIDQICWNLSKSKLILDSVKRNPRLGSESTFKLFRLFCLLGDLITDADTNNAQVVLCSEEAELVFKKLLSTLSGRECNLMLDENFECLFSNALFDFQNLLSVIELKFLKHFEPENVVEVINELYDEFVDDTVKTGTLMLKRYSTFGKYKEKMFVLKSSGIGYYNMDPGKMKFIEFDSQTRIDEDVGSEQASKFRKFRIVTLERVLNLATLDKRYRSQWIASLRLALSRLNCQESHGRYLKDKRRLEWHRVRIKREIETERSREMFEAEKMARLAAEDQAKELAQQKAYEEEQRKMLENMRLQLEKLLREEIQAKQDEELVRNLQAKILNEEWEKRDELEKLEREQRKLLDVERHKSKTYLQKQIELEFQLDEAHRKLKGLEKARAEMDYELISSRLKNVERNREILETRVKLFSAPIVEDEKIRRARRSVSMRESRPPPTHSSGGSSGSSRNNHRRLGVDDLITTNLSKINYFDPS</sequence>
<dbReference type="GO" id="GO:0005737">
    <property type="term" value="C:cytoplasm"/>
    <property type="evidence" value="ECO:0007669"/>
    <property type="project" value="TreeGrafter"/>
</dbReference>
<feature type="coiled-coil region" evidence="1">
    <location>
        <begin position="366"/>
        <end position="503"/>
    </location>
</feature>
<dbReference type="EMBL" id="LNIX01000001">
    <property type="protein sequence ID" value="OXA65026.1"/>
    <property type="molecule type" value="Genomic_DNA"/>
</dbReference>
<dbReference type="GO" id="GO:0005634">
    <property type="term" value="C:nucleus"/>
    <property type="evidence" value="ECO:0007669"/>
    <property type="project" value="TreeGrafter"/>
</dbReference>
<dbReference type="PANTHER" id="PTHR14383:SF5">
    <property type="entry name" value="RUN DOMAIN-CONTAINING PROTEIN"/>
    <property type="match status" value="1"/>
</dbReference>
<protein>
    <submittedName>
        <fullName evidence="4">Switch-associated protein 70</fullName>
    </submittedName>
</protein>
<feature type="domain" description="PH" evidence="3">
    <location>
        <begin position="224"/>
        <end position="321"/>
    </location>
</feature>
<dbReference type="InterPro" id="IPR057836">
    <property type="entry name" value="EF-hand_SWAP70_N"/>
</dbReference>
<dbReference type="OrthoDB" id="8434295at2759"/>
<dbReference type="InterPro" id="IPR001849">
    <property type="entry name" value="PH_domain"/>
</dbReference>
<dbReference type="Pfam" id="PF25530">
    <property type="entry name" value="EF-hand_SWAP70_N"/>
    <property type="match status" value="1"/>
</dbReference>
<keyword evidence="5" id="KW-1185">Reference proteome</keyword>
<evidence type="ECO:0000313" key="4">
    <source>
        <dbReference type="EMBL" id="OXA65026.1"/>
    </source>
</evidence>
<dbReference type="SUPFAM" id="SSF50729">
    <property type="entry name" value="PH domain-like"/>
    <property type="match status" value="1"/>
</dbReference>
<comment type="caution">
    <text evidence="4">The sequence shown here is derived from an EMBL/GenBank/DDBJ whole genome shotgun (WGS) entry which is preliminary data.</text>
</comment>
<evidence type="ECO:0000256" key="2">
    <source>
        <dbReference type="SAM" id="MobiDB-lite"/>
    </source>
</evidence>
<evidence type="ECO:0000259" key="3">
    <source>
        <dbReference type="PROSITE" id="PS50003"/>
    </source>
</evidence>
<dbReference type="AlphaFoldDB" id="A0A226F844"/>
<proteinExistence type="predicted"/>
<name>A0A226F844_FOLCA</name>
<accession>A0A226F844</accession>
<dbReference type="Gene3D" id="2.30.29.30">
    <property type="entry name" value="Pleckstrin-homology domain (PH domain)/Phosphotyrosine-binding domain (PTB)"/>
    <property type="match status" value="1"/>
</dbReference>
<dbReference type="PANTHER" id="PTHR14383">
    <property type="entry name" value="SWAP-70 RECOMBINASE"/>
    <property type="match status" value="1"/>
</dbReference>
<dbReference type="STRING" id="158441.A0A226F844"/>
<evidence type="ECO:0000256" key="1">
    <source>
        <dbReference type="SAM" id="Coils"/>
    </source>
</evidence>
<keyword evidence="1" id="KW-0175">Coiled coil</keyword>
<evidence type="ECO:0000313" key="5">
    <source>
        <dbReference type="Proteomes" id="UP000198287"/>
    </source>
</evidence>
<dbReference type="PROSITE" id="PS50003">
    <property type="entry name" value="PH_DOMAIN"/>
    <property type="match status" value="1"/>
</dbReference>
<dbReference type="Proteomes" id="UP000198287">
    <property type="component" value="Unassembled WGS sequence"/>
</dbReference>